<proteinExistence type="predicted"/>
<dbReference type="OrthoDB" id="4871889at2"/>
<evidence type="ECO:0000256" key="1">
    <source>
        <dbReference type="SAM" id="MobiDB-lite"/>
    </source>
</evidence>
<feature type="compositionally biased region" description="Low complexity" evidence="1">
    <location>
        <begin position="141"/>
        <end position="151"/>
    </location>
</feature>
<feature type="compositionally biased region" description="Low complexity" evidence="1">
    <location>
        <begin position="66"/>
        <end position="100"/>
    </location>
</feature>
<feature type="compositionally biased region" description="Low complexity" evidence="1">
    <location>
        <begin position="44"/>
        <end position="58"/>
    </location>
</feature>
<name>A0A4R7V9B3_9PSEU</name>
<dbReference type="EMBL" id="SOCP01000012">
    <property type="protein sequence ID" value="TDV45505.1"/>
    <property type="molecule type" value="Genomic_DNA"/>
</dbReference>
<dbReference type="Proteomes" id="UP000294927">
    <property type="component" value="Unassembled WGS sequence"/>
</dbReference>
<evidence type="ECO:0000313" key="2">
    <source>
        <dbReference type="EMBL" id="TDV45505.1"/>
    </source>
</evidence>
<reference evidence="2 3" key="1">
    <citation type="submission" date="2019-03" db="EMBL/GenBank/DDBJ databases">
        <title>Genomic Encyclopedia of Archaeal and Bacterial Type Strains, Phase II (KMG-II): from individual species to whole genera.</title>
        <authorList>
            <person name="Goeker M."/>
        </authorList>
    </citation>
    <scope>NUCLEOTIDE SEQUENCE [LARGE SCALE GENOMIC DNA]</scope>
    <source>
        <strain evidence="2 3">DSM 45499</strain>
    </source>
</reference>
<feature type="region of interest" description="Disordered" evidence="1">
    <location>
        <begin position="141"/>
        <end position="205"/>
    </location>
</feature>
<feature type="region of interest" description="Disordered" evidence="1">
    <location>
        <begin position="13"/>
        <end position="107"/>
    </location>
</feature>
<protein>
    <submittedName>
        <fullName evidence="2">Uncharacterized protein</fullName>
    </submittedName>
</protein>
<feature type="region of interest" description="Disordered" evidence="1">
    <location>
        <begin position="115"/>
        <end position="134"/>
    </location>
</feature>
<organism evidence="2 3">
    <name type="scientific">Actinophytocola oryzae</name>
    <dbReference type="NCBI Taxonomy" id="502181"/>
    <lineage>
        <taxon>Bacteria</taxon>
        <taxon>Bacillati</taxon>
        <taxon>Actinomycetota</taxon>
        <taxon>Actinomycetes</taxon>
        <taxon>Pseudonocardiales</taxon>
        <taxon>Pseudonocardiaceae</taxon>
    </lineage>
</organism>
<dbReference type="AlphaFoldDB" id="A0A4R7V9B3"/>
<comment type="caution">
    <text evidence="2">The sequence shown here is derived from an EMBL/GenBank/DDBJ whole genome shotgun (WGS) entry which is preliminary data.</text>
</comment>
<gene>
    <name evidence="2" type="ORF">CLV71_112173</name>
</gene>
<evidence type="ECO:0000313" key="3">
    <source>
        <dbReference type="Proteomes" id="UP000294927"/>
    </source>
</evidence>
<dbReference type="RefSeq" id="WP_133906220.1">
    <property type="nucleotide sequence ID" value="NZ_SOCP01000012.1"/>
</dbReference>
<sequence length="251" mass="25643">MSWLQQLVGKLKSAFGGKTAEGDAATPTTIDKASAKATTEADGPATTEEPTSTAAEPTVADEPTSETPAGTAAPTVVAATEPAPAEEPVTTAEPVATETPIIADEPTASEVVVPVSEPDAPPVEPVTDTPVADAPPVEPVAEVQEPVAEPAAEVRRESSDPAISTLDVEGITAELQAEGPYGPGSGKPAADGSAPSADFTVKGKTSSKLFHTAKSPYFTRTKADVWFKTEADAEGAGFQAWDHKKRAATKK</sequence>
<keyword evidence="3" id="KW-1185">Reference proteome</keyword>
<accession>A0A4R7V9B3</accession>